<keyword evidence="1" id="KW-1133">Transmembrane helix</keyword>
<evidence type="ECO:0000256" key="1">
    <source>
        <dbReference type="SAM" id="Phobius"/>
    </source>
</evidence>
<feature type="transmembrane region" description="Helical" evidence="1">
    <location>
        <begin position="400"/>
        <end position="419"/>
    </location>
</feature>
<dbReference type="STRING" id="1202768.SAMN05216285_0195"/>
<sequence length="597" mass="66412">MISGRKSSPRLLLLAGIGLLTYAAVVVATTPPAAGYEVSLYTAYPVTFWIAIVLTIFVGQLLVLEDATASRQCGYWKRGYALLVTASGILLFLPTMRYQYVMGRADTLTLAGGIEYITATHALQPDNYYPMIHLLTASLSFFTGIDPITLMQAIPPLFSLAFLLGTYGLLRYLFPDRREFLVTLPFASLLFAGFEHLHFTPYNMSFLLVPLVVLYCLKAQERNAVPSTVAMLVLVFAIVFYHPLTGLLIVAFFAIAQVLSDLPSSVRFVTGRKPVPSAMVSLLVLVVLFAWYTRFETVILSMASVVAGRGPSQFAHVTTVADRVSPSLVDLLQSAIASYGMEAIVGSVTLVSLCYLGYDHYRRDSAVDTYVAWLAGIFLVSFAVGAVAFFLNVIFEPLRFTRYGLLAGSTIVGFGYLALYSTLSDRRSKRVLTVSMYAFLLALVFLSVFLLFPSPLTDDANLQVTDREVRGMAWAIDNENETMATQDDGVLQHRHVDYQSMGTESTWELRERDTAPPDHFGYDDNSTAGQGYQEVTYLRVTELARIENPSLYPNYPDHWRHTPSDYDRLEDDHTVDHVYTNGEFDNYVVRPTDAENG</sequence>
<dbReference type="eggNOG" id="arCOG03185">
    <property type="taxonomic scope" value="Archaea"/>
</dbReference>
<feature type="transmembrane region" description="Helical" evidence="1">
    <location>
        <begin position="299"/>
        <end position="316"/>
    </location>
</feature>
<feature type="transmembrane region" description="Helical" evidence="1">
    <location>
        <begin position="157"/>
        <end position="174"/>
    </location>
</feature>
<organism evidence="2 3">
    <name type="scientific">Natrinema salifodinae</name>
    <dbReference type="NCBI Taxonomy" id="1202768"/>
    <lineage>
        <taxon>Archaea</taxon>
        <taxon>Methanobacteriati</taxon>
        <taxon>Methanobacteriota</taxon>
        <taxon>Stenosarchaea group</taxon>
        <taxon>Halobacteria</taxon>
        <taxon>Halobacteriales</taxon>
        <taxon>Natrialbaceae</taxon>
        <taxon>Natrinema</taxon>
    </lineage>
</organism>
<keyword evidence="1" id="KW-0812">Transmembrane</keyword>
<reference evidence="3" key="1">
    <citation type="submission" date="2016-10" db="EMBL/GenBank/DDBJ databases">
        <authorList>
            <person name="Varghese N."/>
        </authorList>
    </citation>
    <scope>NUCLEOTIDE SEQUENCE [LARGE SCALE GENOMIC DNA]</scope>
    <source>
        <strain evidence="3">CGMCC 1.12284</strain>
    </source>
</reference>
<accession>A0A1I0M070</accession>
<dbReference type="Proteomes" id="UP000183275">
    <property type="component" value="Unassembled WGS sequence"/>
</dbReference>
<keyword evidence="3" id="KW-1185">Reference proteome</keyword>
<feature type="transmembrane region" description="Helical" evidence="1">
    <location>
        <begin position="75"/>
        <end position="93"/>
    </location>
</feature>
<feature type="transmembrane region" description="Helical" evidence="1">
    <location>
        <begin position="370"/>
        <end position="394"/>
    </location>
</feature>
<proteinExistence type="predicted"/>
<feature type="transmembrane region" description="Helical" evidence="1">
    <location>
        <begin position="229"/>
        <end position="255"/>
    </location>
</feature>
<dbReference type="AlphaFoldDB" id="A0A1I0M070"/>
<dbReference type="RefSeq" id="WP_049991008.1">
    <property type="nucleotide sequence ID" value="NZ_FOIS01000001.1"/>
</dbReference>
<evidence type="ECO:0008006" key="4">
    <source>
        <dbReference type="Google" id="ProtNLM"/>
    </source>
</evidence>
<dbReference type="OrthoDB" id="137309at2157"/>
<keyword evidence="1" id="KW-0472">Membrane</keyword>
<name>A0A1I0M070_9EURY</name>
<feature type="transmembrane region" description="Helical" evidence="1">
    <location>
        <begin position="44"/>
        <end position="63"/>
    </location>
</feature>
<protein>
    <recommendedName>
        <fullName evidence="4">Dolichyl-phosphate-mannose-protein mannosyltransferase</fullName>
    </recommendedName>
</protein>
<feature type="transmembrane region" description="Helical" evidence="1">
    <location>
        <begin position="199"/>
        <end position="217"/>
    </location>
</feature>
<feature type="transmembrane region" description="Helical" evidence="1">
    <location>
        <begin position="336"/>
        <end position="358"/>
    </location>
</feature>
<dbReference type="EMBL" id="FOIS01000001">
    <property type="protein sequence ID" value="SEV81153.1"/>
    <property type="molecule type" value="Genomic_DNA"/>
</dbReference>
<evidence type="ECO:0000313" key="3">
    <source>
        <dbReference type="Proteomes" id="UP000183275"/>
    </source>
</evidence>
<feature type="transmembrane region" description="Helical" evidence="1">
    <location>
        <begin position="431"/>
        <end position="452"/>
    </location>
</feature>
<gene>
    <name evidence="2" type="ORF">SAMN05216285_0195</name>
</gene>
<feature type="transmembrane region" description="Helical" evidence="1">
    <location>
        <begin position="275"/>
        <end position="292"/>
    </location>
</feature>
<evidence type="ECO:0000313" key="2">
    <source>
        <dbReference type="EMBL" id="SEV81153.1"/>
    </source>
</evidence>